<reference evidence="3 4" key="1">
    <citation type="journal article" date="2019" name="Int. J. Syst. Evol. Microbiol.">
        <title>The Global Catalogue of Microorganisms (GCM) 10K type strain sequencing project: providing services to taxonomists for standard genome sequencing and annotation.</title>
        <authorList>
            <consortium name="The Broad Institute Genomics Platform"/>
            <consortium name="The Broad Institute Genome Sequencing Center for Infectious Disease"/>
            <person name="Wu L."/>
            <person name="Ma J."/>
        </authorList>
    </citation>
    <scope>NUCLEOTIDE SEQUENCE [LARGE SCALE GENOMIC DNA]</scope>
    <source>
        <strain evidence="3 4">JCM 14559</strain>
    </source>
</reference>
<dbReference type="Gene3D" id="2.50.20.20">
    <property type="match status" value="1"/>
</dbReference>
<evidence type="ECO:0008006" key="5">
    <source>
        <dbReference type="Google" id="ProtNLM"/>
    </source>
</evidence>
<sequence>MRALRTLAVACLATGVLTACSSSGSDGSTEAKGGSSAAASSPAAGAGKGGVKLAPKEALLASAVVMDKAGSAKLAVKGAGDEGTGEYVWKDPASFLLTTTEEGKEVKILFAGGQMYVGATPDMAAVAQGKKWLLLDSSDSSGEDGNEAASIAGAMQVMNPAVQLAAAAPTATLVGTETVAGQSASHYRSEIKAEDLVAKMKLEGALKAQVLAEIKKQSATVTADLWVNDKNELVQQTVIDPSTDAGSKPETVVYSALGTVKATPAPTAAEVFKLSDLMQQ</sequence>
<gene>
    <name evidence="3" type="ORF">GCM10009759_25020</name>
</gene>
<feature type="signal peptide" evidence="2">
    <location>
        <begin position="1"/>
        <end position="21"/>
    </location>
</feature>
<protein>
    <recommendedName>
        <fullName evidence="5">Lipoprotein</fullName>
    </recommendedName>
</protein>
<proteinExistence type="predicted"/>
<accession>A0ABN2WNQ1</accession>
<evidence type="ECO:0000256" key="1">
    <source>
        <dbReference type="SAM" id="MobiDB-lite"/>
    </source>
</evidence>
<feature type="region of interest" description="Disordered" evidence="1">
    <location>
        <begin position="20"/>
        <end position="48"/>
    </location>
</feature>
<feature type="compositionally biased region" description="Low complexity" evidence="1">
    <location>
        <begin position="31"/>
        <end position="45"/>
    </location>
</feature>
<organism evidence="3 4">
    <name type="scientific">Kitasatospora saccharophila</name>
    <dbReference type="NCBI Taxonomy" id="407973"/>
    <lineage>
        <taxon>Bacteria</taxon>
        <taxon>Bacillati</taxon>
        <taxon>Actinomycetota</taxon>
        <taxon>Actinomycetes</taxon>
        <taxon>Kitasatosporales</taxon>
        <taxon>Streptomycetaceae</taxon>
        <taxon>Kitasatospora</taxon>
    </lineage>
</organism>
<comment type="caution">
    <text evidence="3">The sequence shown here is derived from an EMBL/GenBank/DDBJ whole genome shotgun (WGS) entry which is preliminary data.</text>
</comment>
<feature type="chain" id="PRO_5046924825" description="Lipoprotein" evidence="2">
    <location>
        <begin position="22"/>
        <end position="280"/>
    </location>
</feature>
<keyword evidence="2" id="KW-0732">Signal</keyword>
<dbReference type="EMBL" id="BAAANS010000013">
    <property type="protein sequence ID" value="GAA2096114.1"/>
    <property type="molecule type" value="Genomic_DNA"/>
</dbReference>
<dbReference type="Proteomes" id="UP001500897">
    <property type="component" value="Unassembled WGS sequence"/>
</dbReference>
<evidence type="ECO:0000256" key="2">
    <source>
        <dbReference type="SAM" id="SignalP"/>
    </source>
</evidence>
<evidence type="ECO:0000313" key="4">
    <source>
        <dbReference type="Proteomes" id="UP001500897"/>
    </source>
</evidence>
<evidence type="ECO:0000313" key="3">
    <source>
        <dbReference type="EMBL" id="GAA2096114.1"/>
    </source>
</evidence>
<name>A0ABN2WNQ1_9ACTN</name>
<dbReference type="SUPFAM" id="SSF89392">
    <property type="entry name" value="Prokaryotic lipoproteins and lipoprotein localization factors"/>
    <property type="match status" value="1"/>
</dbReference>
<dbReference type="RefSeq" id="WP_344552052.1">
    <property type="nucleotide sequence ID" value="NZ_BAAANS010000013.1"/>
</dbReference>
<keyword evidence="4" id="KW-1185">Reference proteome</keyword>
<dbReference type="InterPro" id="IPR029046">
    <property type="entry name" value="LolA/LolB/LppX"/>
</dbReference>
<dbReference type="PROSITE" id="PS51257">
    <property type="entry name" value="PROKAR_LIPOPROTEIN"/>
    <property type="match status" value="1"/>
</dbReference>